<organism evidence="1 2">
    <name type="scientific">Streptomyces kanasensis</name>
    <dbReference type="NCBI Taxonomy" id="936756"/>
    <lineage>
        <taxon>Bacteria</taxon>
        <taxon>Bacillati</taxon>
        <taxon>Actinomycetota</taxon>
        <taxon>Actinomycetes</taxon>
        <taxon>Kitasatosporales</taxon>
        <taxon>Streptomycetaceae</taxon>
        <taxon>Streptomyces</taxon>
    </lineage>
</organism>
<evidence type="ECO:0000313" key="1">
    <source>
        <dbReference type="EMBL" id="KUH38608.1"/>
    </source>
</evidence>
<sequence>MAALEPVLAHQALDALAVDGVPEAAQFGVDAADPIGALVHGMDLADLRDQGILGSLPDLAGLRAGKPPVVARARDLKNPAYPLDAEE</sequence>
<name>A0A100Y6L0_9ACTN</name>
<reference evidence="1 2" key="1">
    <citation type="submission" date="2015-11" db="EMBL/GenBank/DDBJ databases">
        <title>Genome-wide analysis reveals the secondary metabolome in Streptomyces kanasensis ZX01.</title>
        <authorList>
            <person name="Zhang G."/>
            <person name="Han L."/>
            <person name="Feng J."/>
            <person name="Zhang X."/>
        </authorList>
    </citation>
    <scope>NUCLEOTIDE SEQUENCE [LARGE SCALE GENOMIC DNA]</scope>
    <source>
        <strain evidence="1 2">ZX01</strain>
    </source>
</reference>
<evidence type="ECO:0000313" key="2">
    <source>
        <dbReference type="Proteomes" id="UP000054011"/>
    </source>
</evidence>
<protein>
    <submittedName>
        <fullName evidence="1">Uncharacterized protein</fullName>
    </submittedName>
</protein>
<accession>A0A100Y6L0</accession>
<dbReference type="Proteomes" id="UP000054011">
    <property type="component" value="Unassembled WGS sequence"/>
</dbReference>
<gene>
    <name evidence="1" type="ORF">ATE80_12105</name>
</gene>
<keyword evidence="2" id="KW-1185">Reference proteome</keyword>
<dbReference type="AlphaFoldDB" id="A0A100Y6L0"/>
<proteinExistence type="predicted"/>
<comment type="caution">
    <text evidence="1">The sequence shown here is derived from an EMBL/GenBank/DDBJ whole genome shotgun (WGS) entry which is preliminary data.</text>
</comment>
<dbReference type="EMBL" id="LNSV01000024">
    <property type="protein sequence ID" value="KUH38608.1"/>
    <property type="molecule type" value="Genomic_DNA"/>
</dbReference>